<dbReference type="InterPro" id="IPR036271">
    <property type="entry name" value="Tet_transcr_reg_TetR-rel_C_sf"/>
</dbReference>
<dbReference type="PRINTS" id="PR00455">
    <property type="entry name" value="HTHTETR"/>
</dbReference>
<dbReference type="RefSeq" id="WP_267150605.1">
    <property type="nucleotide sequence ID" value="NZ_JAPMLT010000002.1"/>
</dbReference>
<dbReference type="Pfam" id="PF13977">
    <property type="entry name" value="TetR_C_6"/>
    <property type="match status" value="1"/>
</dbReference>
<reference evidence="7 8" key="1">
    <citation type="submission" date="2022-11" db="EMBL/GenBank/DDBJ databases">
        <title>Study of microbial diversity in lake waters.</title>
        <authorList>
            <person name="Zhang J."/>
        </authorList>
    </citation>
    <scope>NUCLEOTIDE SEQUENCE [LARGE SCALE GENOMIC DNA]</scope>
    <source>
        <strain evidence="7 8">DT12</strain>
    </source>
</reference>
<dbReference type="Gene3D" id="1.10.10.60">
    <property type="entry name" value="Homeodomain-like"/>
    <property type="match status" value="1"/>
</dbReference>
<evidence type="ECO:0000256" key="1">
    <source>
        <dbReference type="ARBA" id="ARBA00022491"/>
    </source>
</evidence>
<comment type="caution">
    <text evidence="7">The sequence shown here is derived from an EMBL/GenBank/DDBJ whole genome shotgun (WGS) entry which is preliminary data.</text>
</comment>
<feature type="DNA-binding region" description="H-T-H motif" evidence="5">
    <location>
        <begin position="33"/>
        <end position="52"/>
    </location>
</feature>
<accession>A0ABT3WXF6</accession>
<keyword evidence="2" id="KW-0805">Transcription regulation</keyword>
<keyword evidence="4" id="KW-0804">Transcription</keyword>
<name>A0ABT3WXF6_9BACL</name>
<dbReference type="SUPFAM" id="SSF46689">
    <property type="entry name" value="Homeodomain-like"/>
    <property type="match status" value="1"/>
</dbReference>
<evidence type="ECO:0000256" key="3">
    <source>
        <dbReference type="ARBA" id="ARBA00023125"/>
    </source>
</evidence>
<evidence type="ECO:0000256" key="4">
    <source>
        <dbReference type="ARBA" id="ARBA00023163"/>
    </source>
</evidence>
<proteinExistence type="predicted"/>
<sequence length="202" mass="23386">MPKVSDAYKEEKRAALLDAALYCFANRGYEATTIDDIVRHAKVSKGAIYNYFKSKEEIFLTILESRNDNFFLDIRAHFHACPDATSKLRHLLGRLRSLPIDPDRRRWGLVHVEFWLYASRQPELEAMIERQYGTFIDLYQEILLEGKASGEFRPDLDVAAASSLLLALRDGVNLHLYLISKNHPFETAMAEMEDMLLRYLKN</sequence>
<gene>
    <name evidence="7" type="ORF">OS242_05255</name>
</gene>
<keyword evidence="3 5" id="KW-0238">DNA-binding</keyword>
<evidence type="ECO:0000256" key="2">
    <source>
        <dbReference type="ARBA" id="ARBA00023015"/>
    </source>
</evidence>
<dbReference type="InterPro" id="IPR023772">
    <property type="entry name" value="DNA-bd_HTH_TetR-type_CS"/>
</dbReference>
<dbReference type="PROSITE" id="PS50977">
    <property type="entry name" value="HTH_TETR_2"/>
    <property type="match status" value="1"/>
</dbReference>
<dbReference type="EMBL" id="JAPMLT010000002">
    <property type="protein sequence ID" value="MCX7569360.1"/>
    <property type="molecule type" value="Genomic_DNA"/>
</dbReference>
<dbReference type="InterPro" id="IPR001647">
    <property type="entry name" value="HTH_TetR"/>
</dbReference>
<evidence type="ECO:0000259" key="6">
    <source>
        <dbReference type="PROSITE" id="PS50977"/>
    </source>
</evidence>
<keyword evidence="1" id="KW-0678">Repressor</keyword>
<dbReference type="PANTHER" id="PTHR47506">
    <property type="entry name" value="TRANSCRIPTIONAL REGULATORY PROTEIN"/>
    <property type="match status" value="1"/>
</dbReference>
<keyword evidence="8" id="KW-1185">Reference proteome</keyword>
<dbReference type="PROSITE" id="PS01081">
    <property type="entry name" value="HTH_TETR_1"/>
    <property type="match status" value="1"/>
</dbReference>
<protein>
    <submittedName>
        <fullName evidence="7">TetR/AcrR family transcriptional regulator</fullName>
    </submittedName>
</protein>
<feature type="domain" description="HTH tetR-type" evidence="6">
    <location>
        <begin position="10"/>
        <end position="70"/>
    </location>
</feature>
<organism evidence="7 8">
    <name type="scientific">Tumebacillus lacus</name>
    <dbReference type="NCBI Taxonomy" id="2995335"/>
    <lineage>
        <taxon>Bacteria</taxon>
        <taxon>Bacillati</taxon>
        <taxon>Bacillota</taxon>
        <taxon>Bacilli</taxon>
        <taxon>Bacillales</taxon>
        <taxon>Alicyclobacillaceae</taxon>
        <taxon>Tumebacillus</taxon>
    </lineage>
</organism>
<dbReference type="InterPro" id="IPR039538">
    <property type="entry name" value="BetI_C"/>
</dbReference>
<evidence type="ECO:0000313" key="8">
    <source>
        <dbReference type="Proteomes" id="UP001208017"/>
    </source>
</evidence>
<dbReference type="InterPro" id="IPR009057">
    <property type="entry name" value="Homeodomain-like_sf"/>
</dbReference>
<dbReference type="Gene3D" id="1.10.357.10">
    <property type="entry name" value="Tetracycline Repressor, domain 2"/>
    <property type="match status" value="1"/>
</dbReference>
<dbReference type="Pfam" id="PF00440">
    <property type="entry name" value="TetR_N"/>
    <property type="match status" value="1"/>
</dbReference>
<dbReference type="SUPFAM" id="SSF48498">
    <property type="entry name" value="Tetracyclin repressor-like, C-terminal domain"/>
    <property type="match status" value="1"/>
</dbReference>
<dbReference type="PANTHER" id="PTHR47506:SF6">
    <property type="entry name" value="HTH-TYPE TRANSCRIPTIONAL REPRESSOR NEMR"/>
    <property type="match status" value="1"/>
</dbReference>
<evidence type="ECO:0000313" key="7">
    <source>
        <dbReference type="EMBL" id="MCX7569360.1"/>
    </source>
</evidence>
<dbReference type="Proteomes" id="UP001208017">
    <property type="component" value="Unassembled WGS sequence"/>
</dbReference>
<evidence type="ECO:0000256" key="5">
    <source>
        <dbReference type="PROSITE-ProRule" id="PRU00335"/>
    </source>
</evidence>